<evidence type="ECO:0000256" key="4">
    <source>
        <dbReference type="ARBA" id="ARBA00022764"/>
    </source>
</evidence>
<dbReference type="PANTHER" id="PTHR38102:SF1">
    <property type="entry name" value="PERIPLASMIC CHAPERONE SPY"/>
    <property type="match status" value="1"/>
</dbReference>
<sequence length="156" mass="17536">MKTLSPLKTGLFVLLAGSAILATSVQAEPCTHEPHERGKMAHHDGMHGMLRGLDLTDAQKAEVKKLFEQHKAAREAEGQQGDLRAAHREAMLALITATSFDEAQARQLISAREAKHEAREIERMKMQNEIYHLLTPEQQAKYKEHLAKPRGKEGRR</sequence>
<comment type="subcellular location">
    <subcellularLocation>
        <location evidence="1">Periplasm</location>
    </subcellularLocation>
</comment>
<dbReference type="Proteomes" id="UP000737113">
    <property type="component" value="Unassembled WGS sequence"/>
</dbReference>
<comment type="caution">
    <text evidence="6">The sequence shown here is derived from an EMBL/GenBank/DDBJ whole genome shotgun (WGS) entry which is preliminary data.</text>
</comment>
<dbReference type="EMBL" id="JAAXYH010000024">
    <property type="protein sequence ID" value="NMH67163.1"/>
    <property type="molecule type" value="Genomic_DNA"/>
</dbReference>
<dbReference type="GO" id="GO:0030288">
    <property type="term" value="C:outer membrane-bounded periplasmic space"/>
    <property type="evidence" value="ECO:0007669"/>
    <property type="project" value="TreeGrafter"/>
</dbReference>
<comment type="similarity">
    <text evidence="2">Belongs to the CpxP/Spy family.</text>
</comment>
<name>A0A972JKH6_9GAMM</name>
<dbReference type="RefSeq" id="WP_169565937.1">
    <property type="nucleotide sequence ID" value="NZ_JAAXYH010000024.1"/>
</dbReference>
<dbReference type="AlphaFoldDB" id="A0A972JKH6"/>
<dbReference type="InterPro" id="IPR012899">
    <property type="entry name" value="LTXXQ"/>
</dbReference>
<feature type="signal peptide" evidence="5">
    <location>
        <begin position="1"/>
        <end position="27"/>
    </location>
</feature>
<evidence type="ECO:0000313" key="6">
    <source>
        <dbReference type="EMBL" id="NMH67163.1"/>
    </source>
</evidence>
<feature type="chain" id="PRO_5037133441" evidence="5">
    <location>
        <begin position="28"/>
        <end position="156"/>
    </location>
</feature>
<dbReference type="GO" id="GO:0051082">
    <property type="term" value="F:unfolded protein binding"/>
    <property type="evidence" value="ECO:0007669"/>
    <property type="project" value="TreeGrafter"/>
</dbReference>
<evidence type="ECO:0000256" key="2">
    <source>
        <dbReference type="ARBA" id="ARBA00008441"/>
    </source>
</evidence>
<evidence type="ECO:0000256" key="5">
    <source>
        <dbReference type="SAM" id="SignalP"/>
    </source>
</evidence>
<keyword evidence="7" id="KW-1185">Reference proteome</keyword>
<evidence type="ECO:0000313" key="7">
    <source>
        <dbReference type="Proteomes" id="UP000737113"/>
    </source>
</evidence>
<dbReference type="Pfam" id="PF07813">
    <property type="entry name" value="LTXXQ"/>
    <property type="match status" value="1"/>
</dbReference>
<reference evidence="6" key="1">
    <citation type="submission" date="2020-04" db="EMBL/GenBank/DDBJ databases">
        <title>Description of Shewanella salipaludis sp. nov., isolated from a salt marsh.</title>
        <authorList>
            <person name="Park S."/>
            <person name="Yoon J.-H."/>
        </authorList>
    </citation>
    <scope>NUCLEOTIDE SEQUENCE</scope>
    <source>
        <strain evidence="6">SHSM-M6</strain>
    </source>
</reference>
<evidence type="ECO:0000256" key="1">
    <source>
        <dbReference type="ARBA" id="ARBA00004418"/>
    </source>
</evidence>
<dbReference type="CDD" id="cd09916">
    <property type="entry name" value="CpxP_like"/>
    <property type="match status" value="1"/>
</dbReference>
<dbReference type="PIRSF" id="PIRSF034445">
    <property type="entry name" value="CpxP_Spy"/>
    <property type="match status" value="1"/>
</dbReference>
<dbReference type="InterPro" id="IPR052211">
    <property type="entry name" value="Cpx_auxiliary_protein"/>
</dbReference>
<protein>
    <submittedName>
        <fullName evidence="6">Spy/CpxP family protein refolding chaperone</fullName>
    </submittedName>
</protein>
<gene>
    <name evidence="6" type="ORF">HC757_18615</name>
</gene>
<dbReference type="Gene3D" id="1.20.120.1490">
    <property type="match status" value="1"/>
</dbReference>
<accession>A0A972JKH6</accession>
<keyword evidence="3 5" id="KW-0732">Signal</keyword>
<proteinExistence type="inferred from homology"/>
<dbReference type="PANTHER" id="PTHR38102">
    <property type="entry name" value="PERIPLASMIC CHAPERONE SPY"/>
    <property type="match status" value="1"/>
</dbReference>
<organism evidence="6 7">
    <name type="scientific">Shewanella salipaludis</name>
    <dbReference type="NCBI Taxonomy" id="2723052"/>
    <lineage>
        <taxon>Bacteria</taxon>
        <taxon>Pseudomonadati</taxon>
        <taxon>Pseudomonadota</taxon>
        <taxon>Gammaproteobacteria</taxon>
        <taxon>Alteromonadales</taxon>
        <taxon>Shewanellaceae</taxon>
        <taxon>Shewanella</taxon>
    </lineage>
</organism>
<keyword evidence="4" id="KW-0574">Periplasm</keyword>
<evidence type="ECO:0000256" key="3">
    <source>
        <dbReference type="ARBA" id="ARBA00022729"/>
    </source>
</evidence>